<feature type="domain" description="3'-5' exoribonuclease Rv2179c-like" evidence="1">
    <location>
        <begin position="3"/>
        <end position="178"/>
    </location>
</feature>
<dbReference type="InterPro" id="IPR012337">
    <property type="entry name" value="RNaseH-like_sf"/>
</dbReference>
<evidence type="ECO:0000259" key="1">
    <source>
        <dbReference type="Pfam" id="PF16473"/>
    </source>
</evidence>
<dbReference type="GO" id="GO:0003676">
    <property type="term" value="F:nucleic acid binding"/>
    <property type="evidence" value="ECO:0007669"/>
    <property type="project" value="InterPro"/>
</dbReference>
<sequence length="190" mass="21794">MTDVMIDIETLGTSPTSVVMTIGAIRFSRRDPTPGHPLKLTKMDSFYRRVDRDSCRSVGMTEDASTIEWWGKQTPEAKAECFSPESRFTIHEALTHLTKWIRLHDTANVKMWANGSSFDCVILTEAYRMCGMKTPWEYWNIRDLRTVLDLAGMRSSDIPSYGSKHHALWDCYNQILVLRRALDIISSSKI</sequence>
<dbReference type="SUPFAM" id="SSF53098">
    <property type="entry name" value="Ribonuclease H-like"/>
    <property type="match status" value="1"/>
</dbReference>
<accession>A0A6C0LY42</accession>
<dbReference type="AlphaFoldDB" id="A0A6C0LY42"/>
<protein>
    <recommendedName>
        <fullName evidence="1">3'-5' exoribonuclease Rv2179c-like domain-containing protein</fullName>
    </recommendedName>
</protein>
<dbReference type="InterPro" id="IPR036397">
    <property type="entry name" value="RNaseH_sf"/>
</dbReference>
<reference evidence="2" key="1">
    <citation type="journal article" date="2020" name="Nature">
        <title>Giant virus diversity and host interactions through global metagenomics.</title>
        <authorList>
            <person name="Schulz F."/>
            <person name="Roux S."/>
            <person name="Paez-Espino D."/>
            <person name="Jungbluth S."/>
            <person name="Walsh D.A."/>
            <person name="Denef V.J."/>
            <person name="McMahon K.D."/>
            <person name="Konstantinidis K.T."/>
            <person name="Eloe-Fadrosh E.A."/>
            <person name="Kyrpides N.C."/>
            <person name="Woyke T."/>
        </authorList>
    </citation>
    <scope>NUCLEOTIDE SEQUENCE</scope>
    <source>
        <strain evidence="2">GVMAG-S-1029409-49</strain>
    </source>
</reference>
<dbReference type="InterPro" id="IPR033390">
    <property type="entry name" value="Rv2179c-like"/>
</dbReference>
<evidence type="ECO:0000313" key="2">
    <source>
        <dbReference type="EMBL" id="QHU35679.1"/>
    </source>
</evidence>
<proteinExistence type="predicted"/>
<name>A0A6C0LY42_9ZZZZ</name>
<dbReference type="Gene3D" id="3.30.420.10">
    <property type="entry name" value="Ribonuclease H-like superfamily/Ribonuclease H"/>
    <property type="match status" value="1"/>
</dbReference>
<dbReference type="Pfam" id="PF16473">
    <property type="entry name" value="Rv2179c-like"/>
    <property type="match status" value="1"/>
</dbReference>
<dbReference type="EMBL" id="MN740610">
    <property type="protein sequence ID" value="QHU35679.1"/>
    <property type="molecule type" value="Genomic_DNA"/>
</dbReference>
<organism evidence="2">
    <name type="scientific">viral metagenome</name>
    <dbReference type="NCBI Taxonomy" id="1070528"/>
    <lineage>
        <taxon>unclassified sequences</taxon>
        <taxon>metagenomes</taxon>
        <taxon>organismal metagenomes</taxon>
    </lineage>
</organism>